<keyword evidence="6" id="KW-1278">Translocase</keyword>
<dbReference type="PROSITE" id="PS50893">
    <property type="entry name" value="ABC_TRANSPORTER_2"/>
    <property type="match status" value="2"/>
</dbReference>
<evidence type="ECO:0000256" key="6">
    <source>
        <dbReference type="ARBA" id="ARBA00022967"/>
    </source>
</evidence>
<organism evidence="9 10">
    <name type="scientific">Ruthenibacterium lactatiformans</name>
    <dbReference type="NCBI Taxonomy" id="1550024"/>
    <lineage>
        <taxon>Bacteria</taxon>
        <taxon>Bacillati</taxon>
        <taxon>Bacillota</taxon>
        <taxon>Clostridia</taxon>
        <taxon>Eubacteriales</taxon>
        <taxon>Oscillospiraceae</taxon>
        <taxon>Ruthenibacterium</taxon>
    </lineage>
</organism>
<dbReference type="Gene3D" id="3.40.50.300">
    <property type="entry name" value="P-loop containing nucleotide triphosphate hydrolases"/>
    <property type="match status" value="2"/>
</dbReference>
<evidence type="ECO:0000313" key="10">
    <source>
        <dbReference type="Proteomes" id="UP000449193"/>
    </source>
</evidence>
<evidence type="ECO:0000256" key="4">
    <source>
        <dbReference type="ARBA" id="ARBA00022741"/>
    </source>
</evidence>
<gene>
    <name evidence="9" type="ORF">GMD52_09110</name>
</gene>
<proteinExistence type="predicted"/>
<dbReference type="Pfam" id="PF00005">
    <property type="entry name" value="ABC_tran"/>
    <property type="match status" value="2"/>
</dbReference>
<dbReference type="PANTHER" id="PTHR43790">
    <property type="entry name" value="CARBOHYDRATE TRANSPORT ATP-BINDING PROTEIN MG119-RELATED"/>
    <property type="match status" value="1"/>
</dbReference>
<protein>
    <submittedName>
        <fullName evidence="9">ATP-binding cassette domain-containing protein</fullName>
    </submittedName>
</protein>
<feature type="domain" description="ABC transporter" evidence="8">
    <location>
        <begin position="9"/>
        <end position="247"/>
    </location>
</feature>
<keyword evidence="4" id="KW-0547">Nucleotide-binding</keyword>
<evidence type="ECO:0000256" key="2">
    <source>
        <dbReference type="ARBA" id="ARBA00022475"/>
    </source>
</evidence>
<keyword evidence="3" id="KW-0762">Sugar transport</keyword>
<dbReference type="CDD" id="cd03216">
    <property type="entry name" value="ABC_Carb_Monos_I"/>
    <property type="match status" value="1"/>
</dbReference>
<dbReference type="CDD" id="cd03215">
    <property type="entry name" value="ABC_Carb_Monos_II"/>
    <property type="match status" value="1"/>
</dbReference>
<dbReference type="RefSeq" id="WP_055080395.1">
    <property type="nucleotide sequence ID" value="NZ_DBFXFE010000079.1"/>
</dbReference>
<dbReference type="PANTHER" id="PTHR43790:SF3">
    <property type="entry name" value="D-ALLOSE IMPORT ATP-BINDING PROTEIN ALSA-RELATED"/>
    <property type="match status" value="1"/>
</dbReference>
<name>A0A6I3QSN9_9FIRM</name>
<feature type="domain" description="ABC transporter" evidence="8">
    <location>
        <begin position="260"/>
        <end position="499"/>
    </location>
</feature>
<evidence type="ECO:0000259" key="8">
    <source>
        <dbReference type="PROSITE" id="PS50893"/>
    </source>
</evidence>
<keyword evidence="7" id="KW-0472">Membrane</keyword>
<accession>A0A6I3QSN9</accession>
<dbReference type="GO" id="GO:0016887">
    <property type="term" value="F:ATP hydrolysis activity"/>
    <property type="evidence" value="ECO:0007669"/>
    <property type="project" value="InterPro"/>
</dbReference>
<reference evidence="9 10" key="1">
    <citation type="journal article" date="2019" name="Nat. Med.">
        <title>A library of human gut bacterial isolates paired with longitudinal multiomics data enables mechanistic microbiome research.</title>
        <authorList>
            <person name="Poyet M."/>
            <person name="Groussin M."/>
            <person name="Gibbons S.M."/>
            <person name="Avila-Pacheco J."/>
            <person name="Jiang X."/>
            <person name="Kearney S.M."/>
            <person name="Perrotta A.R."/>
            <person name="Berdy B."/>
            <person name="Zhao S."/>
            <person name="Lieberman T.D."/>
            <person name="Swanson P.K."/>
            <person name="Smith M."/>
            <person name="Roesemann S."/>
            <person name="Alexander J.E."/>
            <person name="Rich S.A."/>
            <person name="Livny J."/>
            <person name="Vlamakis H."/>
            <person name="Clish C."/>
            <person name="Bullock K."/>
            <person name="Deik A."/>
            <person name="Scott J."/>
            <person name="Pierce K.A."/>
            <person name="Xavier R.J."/>
            <person name="Alm E.J."/>
        </authorList>
    </citation>
    <scope>NUCLEOTIDE SEQUENCE [LARGE SCALE GENOMIC DNA]</scope>
    <source>
        <strain evidence="9 10">BIOML-A7</strain>
    </source>
</reference>
<dbReference type="SUPFAM" id="SSF52540">
    <property type="entry name" value="P-loop containing nucleoside triphosphate hydrolases"/>
    <property type="match status" value="2"/>
</dbReference>
<comment type="caution">
    <text evidence="9">The sequence shown here is derived from an EMBL/GenBank/DDBJ whole genome shotgun (WGS) entry which is preliminary data.</text>
</comment>
<evidence type="ECO:0000313" key="9">
    <source>
        <dbReference type="EMBL" id="MTS51697.1"/>
    </source>
</evidence>
<dbReference type="InterPro" id="IPR050107">
    <property type="entry name" value="ABC_carbohydrate_import_ATPase"/>
</dbReference>
<dbReference type="EMBL" id="WMZR01000010">
    <property type="protein sequence ID" value="MTS51697.1"/>
    <property type="molecule type" value="Genomic_DNA"/>
</dbReference>
<dbReference type="InterPro" id="IPR003593">
    <property type="entry name" value="AAA+_ATPase"/>
</dbReference>
<dbReference type="InterPro" id="IPR003439">
    <property type="entry name" value="ABC_transporter-like_ATP-bd"/>
</dbReference>
<evidence type="ECO:0000256" key="7">
    <source>
        <dbReference type="ARBA" id="ARBA00023136"/>
    </source>
</evidence>
<dbReference type="InterPro" id="IPR027417">
    <property type="entry name" value="P-loop_NTPase"/>
</dbReference>
<sequence>MPEKGKVLAEVKDLCKNFGVTIALSHVDFAVKTGEIRGLIGENGSGKSTVSSIIAGLQPPSSGQMFYKDKPWRPKDVLEAQEAGIGMIVQEAGTIAGISVAENIFLGNYKRFKKGPIIDRRAMVFEARKALEKIGVTDINPALPTRMYDMQERKLIEIAKCMYNDPELLIVDETTTALSQTGRDIIYKIMHDMADAGKAVMIISHDLNEMMEQCDTLTVLRDGVIIDNIAKADFDPDDIKQKMVGREIKGHYYRVDNDGYKEEVVLKADCITTMHSLLCFDLELHKQEILGIGGLSDCGMHTVGRALYGLDQVVDGQVVLTKDGTVVKNAQVAFKNGLGYVSKNRDTESLELNASIYNNIASTGYDKNNMGPFISPRREKAYVDKQVKALMIKCQNAYQPVRALSGGNKQKVVFGKWCADDADILILDCPTRGVDIGVKAAMYQLIYDMKKQGKSIIMISEELPELMGMCDRLLIMRDGEVSGEFFRKDGYDDRTLIEYMI</sequence>
<keyword evidence="2" id="KW-1003">Cell membrane</keyword>
<keyword evidence="1" id="KW-0813">Transport</keyword>
<dbReference type="GO" id="GO:0005524">
    <property type="term" value="F:ATP binding"/>
    <property type="evidence" value="ECO:0007669"/>
    <property type="project" value="UniProtKB-KW"/>
</dbReference>
<dbReference type="Proteomes" id="UP000449193">
    <property type="component" value="Unassembled WGS sequence"/>
</dbReference>
<keyword evidence="5 9" id="KW-0067">ATP-binding</keyword>
<dbReference type="AlphaFoldDB" id="A0A6I3QSN9"/>
<dbReference type="SMART" id="SM00382">
    <property type="entry name" value="AAA"/>
    <property type="match status" value="1"/>
</dbReference>
<evidence type="ECO:0000256" key="1">
    <source>
        <dbReference type="ARBA" id="ARBA00022448"/>
    </source>
</evidence>
<evidence type="ECO:0000256" key="3">
    <source>
        <dbReference type="ARBA" id="ARBA00022597"/>
    </source>
</evidence>
<evidence type="ECO:0000256" key="5">
    <source>
        <dbReference type="ARBA" id="ARBA00022840"/>
    </source>
</evidence>